<dbReference type="AlphaFoldDB" id="A0A485KKW6"/>
<organism evidence="3 4">
    <name type="scientific">Aphanomyces stellatus</name>
    <dbReference type="NCBI Taxonomy" id="120398"/>
    <lineage>
        <taxon>Eukaryota</taxon>
        <taxon>Sar</taxon>
        <taxon>Stramenopiles</taxon>
        <taxon>Oomycota</taxon>
        <taxon>Saprolegniomycetes</taxon>
        <taxon>Saprolegniales</taxon>
        <taxon>Verrucalvaceae</taxon>
        <taxon>Aphanomyces</taxon>
    </lineage>
</organism>
<accession>A0A485KKW6</accession>
<evidence type="ECO:0000313" key="2">
    <source>
        <dbReference type="EMBL" id="KAF0700814.1"/>
    </source>
</evidence>
<dbReference type="EMBL" id="VJMH01005111">
    <property type="protein sequence ID" value="KAF0700814.1"/>
    <property type="molecule type" value="Genomic_DNA"/>
</dbReference>
<keyword evidence="4" id="KW-1185">Reference proteome</keyword>
<evidence type="ECO:0000313" key="3">
    <source>
        <dbReference type="EMBL" id="VFT85551.1"/>
    </source>
</evidence>
<feature type="region of interest" description="Disordered" evidence="1">
    <location>
        <begin position="36"/>
        <end position="59"/>
    </location>
</feature>
<sequence length="417" mass="47543">MCDSVLWAMDDQPHHLFHEGDVDSITSAETSHLLYRLHHPPHPSPSTSTSSSSTTSVAEDRKMHMLAKKRLYNMNRNRMCRKLEADEKGRLKSQIAALETTVVRLRDGAASFSLWKDMAVLFETQLKVSQFQQGQLKAKMQKTDDMLRILKEWTKRSTTKFHEGCLMAHESSRHLAFDWIHKRLLHQAEMLLERRDAFFPVGGQPTIDIAPFDESYRLELWHERVEVGSLEVVAAAAKALHMDPGFANDDGNGHEALGMMAARQHMEYIRRPAAYMRRRGHALSVYENVVVAQLRKTATDVVWCSHCITYDGARATADDSMTREWTKFTFVERVEGELSCRVLDVMVATGLRRGGHYISLEEEAPEMRQDESTDGRWPKFERAMRQVANSTASQDGLMLRRLIQSLSLGVTAEDLAI</sequence>
<reference evidence="3 4" key="1">
    <citation type="submission" date="2019-03" db="EMBL/GenBank/DDBJ databases">
        <authorList>
            <person name="Gaulin E."/>
            <person name="Dumas B."/>
        </authorList>
    </citation>
    <scope>NUCLEOTIDE SEQUENCE [LARGE SCALE GENOMIC DNA]</scope>
    <source>
        <strain evidence="3">CBS 568.67</strain>
    </source>
</reference>
<gene>
    <name evidence="3" type="primary">Aste57867_8665</name>
    <name evidence="2" type="ORF">As57867_008631</name>
    <name evidence="3" type="ORF">ASTE57867_8665</name>
</gene>
<proteinExistence type="predicted"/>
<protein>
    <submittedName>
        <fullName evidence="3">Aste57867_8665 protein</fullName>
    </submittedName>
</protein>
<dbReference type="Proteomes" id="UP000332933">
    <property type="component" value="Unassembled WGS sequence"/>
</dbReference>
<name>A0A485KKW6_9STRA</name>
<evidence type="ECO:0000256" key="1">
    <source>
        <dbReference type="SAM" id="MobiDB-lite"/>
    </source>
</evidence>
<dbReference type="EMBL" id="CAADRA010005132">
    <property type="protein sequence ID" value="VFT85551.1"/>
    <property type="molecule type" value="Genomic_DNA"/>
</dbReference>
<feature type="compositionally biased region" description="Low complexity" evidence="1">
    <location>
        <begin position="45"/>
        <end position="56"/>
    </location>
</feature>
<dbReference type="OrthoDB" id="76291at2759"/>
<reference evidence="2" key="2">
    <citation type="submission" date="2019-06" db="EMBL/GenBank/DDBJ databases">
        <title>Genomics analysis of Aphanomyces spp. identifies a new class of oomycete effector associated with host adaptation.</title>
        <authorList>
            <person name="Gaulin E."/>
        </authorList>
    </citation>
    <scope>NUCLEOTIDE SEQUENCE</scope>
    <source>
        <strain evidence="2">CBS 578.67</strain>
    </source>
</reference>
<evidence type="ECO:0000313" key="4">
    <source>
        <dbReference type="Proteomes" id="UP000332933"/>
    </source>
</evidence>